<evidence type="ECO:0000256" key="1">
    <source>
        <dbReference type="SAM" id="MobiDB-lite"/>
    </source>
</evidence>
<evidence type="ECO:0000259" key="2">
    <source>
        <dbReference type="Pfam" id="PF08588"/>
    </source>
</evidence>
<comment type="caution">
    <text evidence="3">The sequence shown here is derived from an EMBL/GenBank/DDBJ whole genome shotgun (WGS) entry which is preliminary data.</text>
</comment>
<gene>
    <name evidence="3" type="ORF">SeLEV6574_g05493</name>
</gene>
<sequence>MNFLFGHSSHNTHNSNNGEHVSSQDEVETISDPDCPIGVGAPGGRKLRCRIGPSPKTMEVYNVNDDAHPMFVDGPLFVGHVCVRIKNFDGITADGSQPIRSSAYFGSKRRLFSIQAQGRFKQEFTADDVQFGAEFDDKVSPPTGAWIAMKFANLIDPALAADLYADKPWLYSPMLCAMNIMNVRKAPGPLPSPDTLAKAFEGLSLDKKQYHKGEVAIHSAKMTKHPTPIDILGVWEWGGDHELKEDSGLLLPIDEDSPFGPTNVSDRRKHFQKASHRKVICFKPDLVYNFEIFAPFMDFNTYDLSLGINVNVLKYANYQPIRLFTKSASRNIPFFVIEFDLIDTKGRGVGYVREKAADSPKDDDEDEDVFHDAE</sequence>
<dbReference type="InterPro" id="IPR013897">
    <property type="entry name" value="Duc1"/>
</dbReference>
<feature type="region of interest" description="Disordered" evidence="1">
    <location>
        <begin position="1"/>
        <end position="29"/>
    </location>
</feature>
<dbReference type="Proteomes" id="UP000320475">
    <property type="component" value="Unassembled WGS sequence"/>
</dbReference>
<dbReference type="Pfam" id="PF08588">
    <property type="entry name" value="Duc1"/>
    <property type="match status" value="1"/>
</dbReference>
<accession>A0A507CTW1</accession>
<feature type="compositionally biased region" description="Acidic residues" evidence="1">
    <location>
        <begin position="361"/>
        <end position="374"/>
    </location>
</feature>
<protein>
    <recommendedName>
        <fullName evidence="2">Domain of unknown function at the cortex 1 domain-containing protein</fullName>
    </recommendedName>
</protein>
<dbReference type="VEuPathDB" id="FungiDB:SeMB42_g06406"/>
<dbReference type="AlphaFoldDB" id="A0A507CTW1"/>
<feature type="region of interest" description="Disordered" evidence="1">
    <location>
        <begin position="353"/>
        <end position="374"/>
    </location>
</feature>
<evidence type="ECO:0000313" key="4">
    <source>
        <dbReference type="Proteomes" id="UP000320475"/>
    </source>
</evidence>
<dbReference type="PANTHER" id="PTHR34826">
    <property type="entry name" value="UPF0590 PROTEIN C409.17C"/>
    <property type="match status" value="1"/>
</dbReference>
<name>A0A507CTW1_9FUNG</name>
<dbReference type="EMBL" id="QEAM01000261">
    <property type="protein sequence ID" value="TPX42632.1"/>
    <property type="molecule type" value="Genomic_DNA"/>
</dbReference>
<dbReference type="PANTHER" id="PTHR34826:SF2">
    <property type="entry name" value="UPF0590 PROTEIN C409.17C"/>
    <property type="match status" value="1"/>
</dbReference>
<evidence type="ECO:0000313" key="3">
    <source>
        <dbReference type="EMBL" id="TPX42632.1"/>
    </source>
</evidence>
<proteinExistence type="predicted"/>
<reference evidence="3 4" key="1">
    <citation type="journal article" date="2019" name="Sci. Rep.">
        <title>Comparative genomics of chytrid fungi reveal insights into the obligate biotrophic and pathogenic lifestyle of Synchytrium endobioticum.</title>
        <authorList>
            <person name="van de Vossenberg B.T.L.H."/>
            <person name="Warris S."/>
            <person name="Nguyen H.D.T."/>
            <person name="van Gent-Pelzer M.P.E."/>
            <person name="Joly D.L."/>
            <person name="van de Geest H.C."/>
            <person name="Bonants P.J.M."/>
            <person name="Smith D.S."/>
            <person name="Levesque C.A."/>
            <person name="van der Lee T.A.J."/>
        </authorList>
    </citation>
    <scope>NUCLEOTIDE SEQUENCE [LARGE SCALE GENOMIC DNA]</scope>
    <source>
        <strain evidence="3 4">LEV6574</strain>
    </source>
</reference>
<feature type="compositionally biased region" description="Low complexity" evidence="1">
    <location>
        <begin position="7"/>
        <end position="17"/>
    </location>
</feature>
<feature type="domain" description="Domain of unknown function at the cortex 1" evidence="2">
    <location>
        <begin position="46"/>
        <end position="341"/>
    </location>
</feature>
<organism evidence="3 4">
    <name type="scientific">Synchytrium endobioticum</name>
    <dbReference type="NCBI Taxonomy" id="286115"/>
    <lineage>
        <taxon>Eukaryota</taxon>
        <taxon>Fungi</taxon>
        <taxon>Fungi incertae sedis</taxon>
        <taxon>Chytridiomycota</taxon>
        <taxon>Chytridiomycota incertae sedis</taxon>
        <taxon>Chytridiomycetes</taxon>
        <taxon>Synchytriales</taxon>
        <taxon>Synchytriaceae</taxon>
        <taxon>Synchytrium</taxon>
    </lineage>
</organism>
<dbReference type="OrthoDB" id="2119945at2759"/>